<gene>
    <name evidence="1" type="ORF">L1987_46049</name>
</gene>
<keyword evidence="2" id="KW-1185">Reference proteome</keyword>
<organism evidence="1 2">
    <name type="scientific">Smallanthus sonchifolius</name>
    <dbReference type="NCBI Taxonomy" id="185202"/>
    <lineage>
        <taxon>Eukaryota</taxon>
        <taxon>Viridiplantae</taxon>
        <taxon>Streptophyta</taxon>
        <taxon>Embryophyta</taxon>
        <taxon>Tracheophyta</taxon>
        <taxon>Spermatophyta</taxon>
        <taxon>Magnoliopsida</taxon>
        <taxon>eudicotyledons</taxon>
        <taxon>Gunneridae</taxon>
        <taxon>Pentapetalae</taxon>
        <taxon>asterids</taxon>
        <taxon>campanulids</taxon>
        <taxon>Asterales</taxon>
        <taxon>Asteraceae</taxon>
        <taxon>Asteroideae</taxon>
        <taxon>Heliantheae alliance</taxon>
        <taxon>Millerieae</taxon>
        <taxon>Smallanthus</taxon>
    </lineage>
</organism>
<proteinExistence type="predicted"/>
<accession>A0ACB9FY37</accession>
<sequence>MAGKVYDTERVVGKSPPMLKLISKFSNWKIMMKAYFEFTEHTIWESIAKGPHIPKTTNADGLVPIADPDLYSVEDKKLIERDNRVLGSIILALLTELYLNFEQHETAQGLWNALCLRIEGNAALQQSRTDLLLKQYNMFSYKKNEALSEQVTRFTTMINRLKKMGVKFEEYDLGKNLLDSLPDCWSRPRMLIKNTTPDLKNKSLDDIICLLESYELDANKRELNNPDKPNGSGSANAALFTRISDRSSGSMSEKAVLDAEDLMLINPDDLEYMDLQCQMAMNAVRAKKYLQKVGKDKLQFGKKVGFDKAKLRCYNCQQLGHFARECQKKKKKKVDGNGVKLIELSMRMKRDFNEALMAEIGVSEKEEPSDCALKSGDKGKAEASASEEKSSNIKVTSDDDSFICSSDFIEKMQNYHAVNKFLIAENEKLKRILISKWGMQRKILENYVDKQRSCFIKDGVGYKAVPHPDHFEPFHEPHVSNDLLRDDNSNFHELYVSAANNTGHVDEKVSVDDVRSFNEFNKVCVRETIRDCKQFVVDTCIANKFVKSHDNNGFDVNSFSDSDSSYVSACSTNTVFDVSDCMSEVSSDSTFFDKVVHTAREYIPIHKMSCLAKDVVLDGFGNPLIQDYDLSHERPKKNEFIVPENHILTSEGENVKSVQIKINTPTKSQNVSGRSNQINFKGKSNDVKDQLIDVKDKPVQSIGKQRQNQSLKVKIVSFVVKLDILLEIANTSQGTASNDLITVEKVNYVSQLEFTLLSVLQMCDKDIPVHFTTKECLFLKPGLVIPEEMILMRAPRKFNTYMVDMNDHSTPVSVSCLLSKATDSGSYLWHRRMGHVILKNMNNLVHKDLVRGLPIKEFIIQESCMSCAKGKHHKKTHPKKTVTTFTRPLFLIQMDLFGPVRVKSIAKKSYCLVITYDFSRFSWVFFLATKDETPETIIEFIKRIENICDSKVSIIRSDNGTEFKNKLINFLCAEKGITHQFSAARTPQQNGVAERKNKTLIEDARTMLVDSKLPIIFWAEAVNTTCYVLNRVLMVKQHTKTSYELFFKRKLYIKFFKAFGCSYTLLNTQDSLPKFAAVGGECYFLGYSSYQKAFRVYNKRTKLVQESYYVEWQESSIYPEQNGPECFFDADIVFKTFDQQSLSDSDGTSSSNKVDESVTRIDQTVNNVLVGPQKVMIQSENSEDVTKSTQTQEEQLEISTTNDETEVQVPVTNDEPFVSKDQLEGSNVQAENDCQSNSSSVSSDRSPELNDTSMPESVQIEEIPIHIIHSAHPVENILDLLKKTAFLYGVVKEEVYVNQPPSFEDPDHPFQVYKLDKALYGLHQAPRTWYETLLTHLASNGFVRGTIDKNLFLKNVDSDLLIVQVYVDDIIYGSTNESLYKDFEAVMKLKFEAKYVKDILTKFSMNECKAASTPIAPHEPLTMDLSRVAVNQKTYRSMIDSLMYLTASRPDIMFAVCSCARYQAAPKESHASAVKRIFRYLKGRVNLGLWYPSDSEFNFYAYTDSDYGGCNLDRKSTSGGCQFLGERLVSWQCKKQTNVSTSTVEAEFTSMSSHSHSDPVSDPESNEELSATRPKNRVQVRSSTPPNVALGESPIVYRKKSGGPVMVKSARKKVRFPRKWTLAARDLEDLETDEEPPKQRPCYHPSVGTISWMEGDGEQPLYL</sequence>
<reference evidence="1 2" key="2">
    <citation type="journal article" date="2022" name="Mol. Ecol. Resour.">
        <title>The genomes of chicory, endive, great burdock and yacon provide insights into Asteraceae paleo-polyploidization history and plant inulin production.</title>
        <authorList>
            <person name="Fan W."/>
            <person name="Wang S."/>
            <person name="Wang H."/>
            <person name="Wang A."/>
            <person name="Jiang F."/>
            <person name="Liu H."/>
            <person name="Zhao H."/>
            <person name="Xu D."/>
            <person name="Zhang Y."/>
        </authorList>
    </citation>
    <scope>NUCLEOTIDE SEQUENCE [LARGE SCALE GENOMIC DNA]</scope>
    <source>
        <strain evidence="2">cv. Yunnan</strain>
        <tissue evidence="1">Leaves</tissue>
    </source>
</reference>
<evidence type="ECO:0000313" key="2">
    <source>
        <dbReference type="Proteomes" id="UP001056120"/>
    </source>
</evidence>
<dbReference type="EMBL" id="CM042032">
    <property type="protein sequence ID" value="KAI3776274.1"/>
    <property type="molecule type" value="Genomic_DNA"/>
</dbReference>
<name>A0ACB9FY37_9ASTR</name>
<protein>
    <submittedName>
        <fullName evidence="1">Uncharacterized protein</fullName>
    </submittedName>
</protein>
<dbReference type="Proteomes" id="UP001056120">
    <property type="component" value="Linkage Group LG15"/>
</dbReference>
<comment type="caution">
    <text evidence="1">The sequence shown here is derived from an EMBL/GenBank/DDBJ whole genome shotgun (WGS) entry which is preliminary data.</text>
</comment>
<evidence type="ECO:0000313" key="1">
    <source>
        <dbReference type="EMBL" id="KAI3776274.1"/>
    </source>
</evidence>
<reference evidence="2" key="1">
    <citation type="journal article" date="2022" name="Mol. Ecol. Resour.">
        <title>The genomes of chicory, endive, great burdock and yacon provide insights into Asteraceae palaeo-polyploidization history and plant inulin production.</title>
        <authorList>
            <person name="Fan W."/>
            <person name="Wang S."/>
            <person name="Wang H."/>
            <person name="Wang A."/>
            <person name="Jiang F."/>
            <person name="Liu H."/>
            <person name="Zhao H."/>
            <person name="Xu D."/>
            <person name="Zhang Y."/>
        </authorList>
    </citation>
    <scope>NUCLEOTIDE SEQUENCE [LARGE SCALE GENOMIC DNA]</scope>
    <source>
        <strain evidence="2">cv. Yunnan</strain>
    </source>
</reference>